<keyword evidence="2" id="KW-0493">Microtubule</keyword>
<dbReference type="GO" id="GO:0005524">
    <property type="term" value="F:ATP binding"/>
    <property type="evidence" value="ECO:0007669"/>
    <property type="project" value="UniProtKB-UniRule"/>
</dbReference>
<evidence type="ECO:0000256" key="7">
    <source>
        <dbReference type="PROSITE-ProRule" id="PRU00283"/>
    </source>
</evidence>
<name>A0A9Q0H548_9MAGN</name>
<dbReference type="InterPro" id="IPR036961">
    <property type="entry name" value="Kinesin_motor_dom_sf"/>
</dbReference>
<evidence type="ECO:0000256" key="6">
    <source>
        <dbReference type="ARBA" id="ARBA00023175"/>
    </source>
</evidence>
<evidence type="ECO:0000313" key="12">
    <source>
        <dbReference type="Proteomes" id="UP001141806"/>
    </source>
</evidence>
<keyword evidence="6 7" id="KW-0505">Motor protein</keyword>
<feature type="compositionally biased region" description="Low complexity" evidence="9">
    <location>
        <begin position="31"/>
        <end position="52"/>
    </location>
</feature>
<feature type="region of interest" description="Disordered" evidence="9">
    <location>
        <begin position="191"/>
        <end position="220"/>
    </location>
</feature>
<evidence type="ECO:0000256" key="3">
    <source>
        <dbReference type="ARBA" id="ARBA00022741"/>
    </source>
</evidence>
<dbReference type="GO" id="GO:0005874">
    <property type="term" value="C:microtubule"/>
    <property type="evidence" value="ECO:0007669"/>
    <property type="project" value="UniProtKB-KW"/>
</dbReference>
<dbReference type="PRINTS" id="PR00380">
    <property type="entry name" value="KINESINHEAVY"/>
</dbReference>
<protein>
    <recommendedName>
        <fullName evidence="10">Kinesin motor domain-containing protein</fullName>
    </recommendedName>
</protein>
<feature type="region of interest" description="Disordered" evidence="9">
    <location>
        <begin position="1"/>
        <end position="101"/>
    </location>
</feature>
<dbReference type="OrthoDB" id="3176171at2759"/>
<dbReference type="EMBL" id="JAMYWD010000009">
    <property type="protein sequence ID" value="KAJ4960066.1"/>
    <property type="molecule type" value="Genomic_DNA"/>
</dbReference>
<evidence type="ECO:0000256" key="1">
    <source>
        <dbReference type="ARBA" id="ARBA00007310"/>
    </source>
</evidence>
<keyword evidence="3 7" id="KW-0547">Nucleotide-binding</keyword>
<feature type="coiled-coil region" evidence="8">
    <location>
        <begin position="823"/>
        <end position="884"/>
    </location>
</feature>
<dbReference type="PANTHER" id="PTHR47968:SF23">
    <property type="entry name" value="KINESIN-LIKE PROTEIN KIN-7A"/>
    <property type="match status" value="1"/>
</dbReference>
<evidence type="ECO:0000256" key="4">
    <source>
        <dbReference type="ARBA" id="ARBA00022840"/>
    </source>
</evidence>
<feature type="region of interest" description="Disordered" evidence="9">
    <location>
        <begin position="1058"/>
        <end position="1087"/>
    </location>
</feature>
<feature type="domain" description="Kinesin motor" evidence="10">
    <location>
        <begin position="492"/>
        <end position="814"/>
    </location>
</feature>
<proteinExistence type="inferred from homology"/>
<dbReference type="CDD" id="cd01374">
    <property type="entry name" value="KISc_CENP_E"/>
    <property type="match status" value="1"/>
</dbReference>
<reference evidence="11" key="1">
    <citation type="journal article" date="2023" name="Plant J.">
        <title>The genome of the king protea, Protea cynaroides.</title>
        <authorList>
            <person name="Chang J."/>
            <person name="Duong T.A."/>
            <person name="Schoeman C."/>
            <person name="Ma X."/>
            <person name="Roodt D."/>
            <person name="Barker N."/>
            <person name="Li Z."/>
            <person name="Van de Peer Y."/>
            <person name="Mizrachi E."/>
        </authorList>
    </citation>
    <scope>NUCLEOTIDE SEQUENCE</scope>
    <source>
        <tissue evidence="11">Young leaves</tissue>
    </source>
</reference>
<dbReference type="GO" id="GO:0007018">
    <property type="term" value="P:microtubule-based movement"/>
    <property type="evidence" value="ECO:0007669"/>
    <property type="project" value="InterPro"/>
</dbReference>
<dbReference type="FunFam" id="3.40.850.10:FF:000016">
    <property type="entry name" value="Kinesin-like protein"/>
    <property type="match status" value="1"/>
</dbReference>
<keyword evidence="4 7" id="KW-0067">ATP-binding</keyword>
<dbReference type="SUPFAM" id="SSF52540">
    <property type="entry name" value="P-loop containing nucleoside triphosphate hydrolases"/>
    <property type="match status" value="1"/>
</dbReference>
<dbReference type="Pfam" id="PF05623">
    <property type="entry name" value="DUF789"/>
    <property type="match status" value="1"/>
</dbReference>
<sequence length="1424" mass="160006">MLRTRSQSGRPREEVQFYKASGPYLSKKNYQQQQQQPQQQQQQQQQQPQQQQIQRTRSNGTVNTAVGAKGKAVVSYNREPENRAGSDETSKPMAMPASESVVAPPTNLDRFLESTTPSVPAQYLSKTRMRDFKTCDVEFQPYFTLGDLWESFKEWSAYGAGVPLILNGSDCVVQYYVPYLSGIQIYGDSRLSAKSRRPGEDTDGDYYRDSGSDGSSDCEVERGMKSSRELCNHHHLTSEVPLHMDRLSLGDKHGSVQEGFSSDDGEAGNSRGWLLFEFLEQDPPYSREPLADKISDLACRFPGLKTLRSYDLLPASWVSVAWYPIYRIPTGPTLRDLDACFLTFHSLSTPIRGSGSGQAPVMTYPNGMDGFPKISLPVFGLASYKFKGSMWTPNGGCERQVANSLLQAADSWLRLLQVNHPDFQFFASHDKLSVLTASDNFSTTFITGRINLSKPLCGEAWTMTIRTPATPASKIDRTPVSTPGGPKAKEEKIVVTVRLRPLSRREQSLKDQVAWECIDDHTIIFKPPPQERLVAPVSYSFDKVFGPACLTETVYEEGVKNVALSALMGINATIFAYGQTSSGKTYTMRGVTEKAVNDIYDHISNNPERDFTIKISGLEIYNENVRDLLNLDSARNLKLLDDPEKGTVVEKLVEETANNNQHLRHLISICETQRQVGETALNDTSSRSHQIIRLTIESTLRENSGCVKSFVASLNFVDLAGSERAAQTHADGARLREGCHINLSLMTLTTVIRKLSVGKRSGHIPYRDSKLTRILQHSLGGNARTAIICTLSPAFSHVEQSRNTLSFATRAKEVTNTAQVNMVVSEKQLLKNLQKEVARLEAELRTPDPSKEKDMKIQQMEMEIEELRRQRDLAQTQVDELRRKMQEQPVLNPFESPRPVAKCLNFSGSLSPKLDGKKSALHERTGNTLGRQTMRQSSTAPFTLMHEIRKLEQLQEQLGEEANRALEVLQKEVACHRLGNQDAAETIAKLQAEIREMRAVKSTVKQVEVGEGVATNKSVSANLKEEITRLHSQGSTIADLEEQLENVQKSIDKLVMSLPSNNQQYNSKVTPKSKSQSKKKKLLPLATNNSANLQNLIRSPCSPLSSSRKVLEFETENKAPENNDIVCSETSSLETEKVTPTKSEDGGDISSREETPCYRRSSSVNMRKMQKMFQNAAEENVRSIRAYVTELKERVAKLQYQKQLLVCQVLELEANEAAGYDVENDENTSELQGPPVSWHVTFQEQRKQIIELWDVCHVSIIHRTQFYLLFKGDPADQIYLEVELRRLTWLQQHFAELGNASPAHIGDDPTISLSSSIRALKREREFLAKRVIARLTAEERDALYIKWDVPLDGKQRKLQLVNKLWVDPHDAKHVEESAELVAKLVGFCEGGKVSKEMFELNFMVPADKRTWTLGWNPISNLLHL</sequence>
<comment type="similarity">
    <text evidence="1">Belongs to the TRAFAC class myosin-kinesin ATPase superfamily. Kinesin family. KIN-7 subfamily.</text>
</comment>
<dbReference type="GO" id="GO:0008017">
    <property type="term" value="F:microtubule binding"/>
    <property type="evidence" value="ECO:0007669"/>
    <property type="project" value="InterPro"/>
</dbReference>
<evidence type="ECO:0000256" key="2">
    <source>
        <dbReference type="ARBA" id="ARBA00022701"/>
    </source>
</evidence>
<dbReference type="InterPro" id="IPR008507">
    <property type="entry name" value="DUF789"/>
</dbReference>
<accession>A0A9Q0H548</accession>
<feature type="compositionally biased region" description="Polar residues" evidence="9">
    <location>
        <begin position="53"/>
        <end position="64"/>
    </location>
</feature>
<evidence type="ECO:0000313" key="11">
    <source>
        <dbReference type="EMBL" id="KAJ4960066.1"/>
    </source>
</evidence>
<dbReference type="SUPFAM" id="SSF81995">
    <property type="entry name" value="beta-sandwich domain of Sec23/24"/>
    <property type="match status" value="1"/>
</dbReference>
<feature type="region of interest" description="Disordered" evidence="9">
    <location>
        <begin position="1121"/>
        <end position="1161"/>
    </location>
</feature>
<dbReference type="Pfam" id="PF11995">
    <property type="entry name" value="DUF3490"/>
    <property type="match status" value="1"/>
</dbReference>
<feature type="compositionally biased region" description="Basic and acidic residues" evidence="9">
    <location>
        <begin position="78"/>
        <end position="90"/>
    </location>
</feature>
<dbReference type="Gene3D" id="3.40.850.10">
    <property type="entry name" value="Kinesin motor domain"/>
    <property type="match status" value="1"/>
</dbReference>
<comment type="caution">
    <text evidence="11">The sequence shown here is derived from an EMBL/GenBank/DDBJ whole genome shotgun (WGS) entry which is preliminary data.</text>
</comment>
<dbReference type="PROSITE" id="PS00411">
    <property type="entry name" value="KINESIN_MOTOR_1"/>
    <property type="match status" value="1"/>
</dbReference>
<keyword evidence="5 8" id="KW-0175">Coiled coil</keyword>
<feature type="compositionally biased region" description="Basic and acidic residues" evidence="9">
    <location>
        <begin position="197"/>
        <end position="211"/>
    </location>
</feature>
<dbReference type="InterPro" id="IPR027417">
    <property type="entry name" value="P-loop_NTPase"/>
</dbReference>
<dbReference type="PANTHER" id="PTHR47968">
    <property type="entry name" value="CENTROMERE PROTEIN E"/>
    <property type="match status" value="1"/>
</dbReference>
<dbReference type="Proteomes" id="UP001141806">
    <property type="component" value="Unassembled WGS sequence"/>
</dbReference>
<gene>
    <name evidence="11" type="ORF">NE237_019976</name>
</gene>
<feature type="compositionally biased region" description="Basic and acidic residues" evidence="9">
    <location>
        <begin position="1134"/>
        <end position="1157"/>
    </location>
</feature>
<dbReference type="GO" id="GO:0003777">
    <property type="term" value="F:microtubule motor activity"/>
    <property type="evidence" value="ECO:0007669"/>
    <property type="project" value="InterPro"/>
</dbReference>
<feature type="binding site" evidence="7">
    <location>
        <begin position="578"/>
        <end position="585"/>
    </location>
    <ligand>
        <name>ATP</name>
        <dbReference type="ChEBI" id="CHEBI:30616"/>
    </ligand>
</feature>
<feature type="coiled-coil region" evidence="8">
    <location>
        <begin position="944"/>
        <end position="1057"/>
    </location>
</feature>
<keyword evidence="12" id="KW-1185">Reference proteome</keyword>
<dbReference type="InterPro" id="IPR001752">
    <property type="entry name" value="Kinesin_motor_dom"/>
</dbReference>
<dbReference type="SMART" id="SM00129">
    <property type="entry name" value="KISc"/>
    <property type="match status" value="1"/>
</dbReference>
<dbReference type="Pfam" id="PF00225">
    <property type="entry name" value="Kinesin"/>
    <property type="match status" value="1"/>
</dbReference>
<evidence type="ECO:0000256" key="8">
    <source>
        <dbReference type="SAM" id="Coils"/>
    </source>
</evidence>
<evidence type="ECO:0000259" key="10">
    <source>
        <dbReference type="PROSITE" id="PS50067"/>
    </source>
</evidence>
<evidence type="ECO:0000256" key="5">
    <source>
        <dbReference type="ARBA" id="ARBA00023054"/>
    </source>
</evidence>
<dbReference type="PROSITE" id="PS50067">
    <property type="entry name" value="KINESIN_MOTOR_2"/>
    <property type="match status" value="1"/>
</dbReference>
<dbReference type="InterPro" id="IPR021881">
    <property type="entry name" value="NACK_C"/>
</dbReference>
<organism evidence="11 12">
    <name type="scientific">Protea cynaroides</name>
    <dbReference type="NCBI Taxonomy" id="273540"/>
    <lineage>
        <taxon>Eukaryota</taxon>
        <taxon>Viridiplantae</taxon>
        <taxon>Streptophyta</taxon>
        <taxon>Embryophyta</taxon>
        <taxon>Tracheophyta</taxon>
        <taxon>Spermatophyta</taxon>
        <taxon>Magnoliopsida</taxon>
        <taxon>Proteales</taxon>
        <taxon>Proteaceae</taxon>
        <taxon>Protea</taxon>
    </lineage>
</organism>
<evidence type="ECO:0000256" key="9">
    <source>
        <dbReference type="SAM" id="MobiDB-lite"/>
    </source>
</evidence>
<dbReference type="InterPro" id="IPR019821">
    <property type="entry name" value="Kinesin_motor_CS"/>
</dbReference>
<dbReference type="InterPro" id="IPR027640">
    <property type="entry name" value="Kinesin-like_fam"/>
</dbReference>